<proteinExistence type="predicted"/>
<dbReference type="PATRIC" id="fig|358396.7.peg.2821"/>
<dbReference type="SUPFAM" id="SSF100950">
    <property type="entry name" value="NagB/RpiA/CoA transferase-like"/>
    <property type="match status" value="1"/>
</dbReference>
<evidence type="ECO:0000313" key="5">
    <source>
        <dbReference type="Proteomes" id="UP000186547"/>
    </source>
</evidence>
<dbReference type="RefSeq" id="WP_007142483.1">
    <property type="nucleotide sequence ID" value="NZ_AOLZ01000044.1"/>
</dbReference>
<dbReference type="InterPro" id="IPR003741">
    <property type="entry name" value="LUD_dom"/>
</dbReference>
<dbReference type="EMBL" id="AOLZ01000044">
    <property type="protein sequence ID" value="EMA31574.1"/>
    <property type="molecule type" value="Genomic_DNA"/>
</dbReference>
<reference evidence="3 4" key="2">
    <citation type="journal article" date="2014" name="PLoS Genet.">
        <title>Phylogenetically driven sequencing of extremely halophilic archaea reveals strategies for static and dynamic osmo-response.</title>
        <authorList>
            <person name="Becker E.A."/>
            <person name="Seitzer P.M."/>
            <person name="Tritt A."/>
            <person name="Larsen D."/>
            <person name="Krusor M."/>
            <person name="Yao A.I."/>
            <person name="Wu D."/>
            <person name="Madern D."/>
            <person name="Eisen J.A."/>
            <person name="Darling A.E."/>
            <person name="Facciotti M.T."/>
        </authorList>
    </citation>
    <scope>NUCLEOTIDE SEQUENCE [LARGE SCALE GENOMIC DNA]</scope>
    <source>
        <strain evidence="3 4">AJ5</strain>
    </source>
</reference>
<dbReference type="Proteomes" id="UP000186547">
    <property type="component" value="Chromosome"/>
</dbReference>
<evidence type="ECO:0000313" key="3">
    <source>
        <dbReference type="EMBL" id="EMA31574.1"/>
    </source>
</evidence>
<evidence type="ECO:0000259" key="1">
    <source>
        <dbReference type="Pfam" id="PF02589"/>
    </source>
</evidence>
<dbReference type="AlphaFoldDB" id="M0LGN8"/>
<reference evidence="2" key="3">
    <citation type="submission" date="2017-01" db="EMBL/GenBank/DDBJ databases">
        <authorList>
            <person name="Mah S.A."/>
            <person name="Swanson W.J."/>
            <person name="Moy G.W."/>
            <person name="Vacquier V.D."/>
        </authorList>
    </citation>
    <scope>NUCLEOTIDE SEQUENCE</scope>
    <source>
        <strain evidence="2">AJ5</strain>
    </source>
</reference>
<sequence>MTTDTIGRFERSLAALEVTSEVVPASAASERIGTAVDDPAVGTALPFEGASLPDAVTAEPTPAELENAATGVTPASFAVAEHGTVAIASSERGDEPVSLYPDRHVAVVAGSDVVADLGDGFDRLLEGFSDGRESVVFATGRSATADMGGLVHGVHGPGEGHVVVLEDR</sequence>
<dbReference type="PANTHER" id="PTHR43682:SF1">
    <property type="entry name" value="LACTATE UTILIZATION PROTEIN C"/>
    <property type="match status" value="1"/>
</dbReference>
<dbReference type="Pfam" id="PF02589">
    <property type="entry name" value="LUD_dom"/>
    <property type="match status" value="1"/>
</dbReference>
<dbReference type="EMBL" id="CP019285">
    <property type="protein sequence ID" value="APW99460.1"/>
    <property type="molecule type" value="Genomic_DNA"/>
</dbReference>
<protein>
    <submittedName>
        <fullName evidence="2">Lactate utilization protein C</fullName>
    </submittedName>
</protein>
<dbReference type="InterPro" id="IPR037171">
    <property type="entry name" value="NagB/RpiA_transferase-like"/>
</dbReference>
<keyword evidence="4" id="KW-1185">Reference proteome</keyword>
<organism evidence="3 4">
    <name type="scientific">Natronobacterium lacisalsi AJ5</name>
    <dbReference type="NCBI Taxonomy" id="358396"/>
    <lineage>
        <taxon>Archaea</taxon>
        <taxon>Methanobacteriati</taxon>
        <taxon>Methanobacteriota</taxon>
        <taxon>Stenosarchaea group</taxon>
        <taxon>Halobacteria</taxon>
        <taxon>Halobacteriales</taxon>
        <taxon>Natrialbaceae</taxon>
        <taxon>Natronobacterium</taxon>
    </lineage>
</organism>
<dbReference type="STRING" id="358396.CHINAEXTREME_17540"/>
<name>M0LGN8_NATLA</name>
<dbReference type="GeneID" id="30922966"/>
<reference evidence="2 5" key="1">
    <citation type="journal article" date="2011" name="J. Bacteriol.">
        <title>Genome sequence of Halobiforma lacisalsi AJ5, an extremely halophilic archaeon which harbors a bop gene.</title>
        <authorList>
            <person name="Jiang X."/>
            <person name="Wang S."/>
            <person name="Cheng H."/>
            <person name="Huo Y."/>
            <person name="Zhang X."/>
            <person name="Zhu X."/>
            <person name="Han X."/>
            <person name="Ni P."/>
            <person name="Wu M."/>
        </authorList>
    </citation>
    <scope>NUCLEOTIDE SEQUENCE [LARGE SCALE GENOMIC DNA]</scope>
    <source>
        <strain evidence="2 5">AJ5</strain>
    </source>
</reference>
<accession>M0LGN8</accession>
<dbReference type="PANTHER" id="PTHR43682">
    <property type="entry name" value="LACTATE UTILIZATION PROTEIN C"/>
    <property type="match status" value="1"/>
</dbReference>
<evidence type="ECO:0000313" key="2">
    <source>
        <dbReference type="EMBL" id="APW99460.1"/>
    </source>
</evidence>
<dbReference type="KEGG" id="hlc:CHINAEXTREME17540"/>
<dbReference type="eggNOG" id="arCOG04519">
    <property type="taxonomic scope" value="Archaea"/>
</dbReference>
<feature type="domain" description="LUD" evidence="1">
    <location>
        <begin position="63"/>
        <end position="165"/>
    </location>
</feature>
<dbReference type="Proteomes" id="UP000011555">
    <property type="component" value="Unassembled WGS sequence"/>
</dbReference>
<gene>
    <name evidence="3" type="ORF">C445_13867</name>
    <name evidence="2" type="ORF">CHINAEXTREME_17540</name>
</gene>
<evidence type="ECO:0000313" key="4">
    <source>
        <dbReference type="Proteomes" id="UP000011555"/>
    </source>
</evidence>
<dbReference type="InterPro" id="IPR024185">
    <property type="entry name" value="FTHF_cligase-like_sf"/>
</dbReference>
<dbReference type="Gene3D" id="3.40.50.10420">
    <property type="entry name" value="NagB/RpiA/CoA transferase-like"/>
    <property type="match status" value="1"/>
</dbReference>